<dbReference type="EMBL" id="KE356560">
    <property type="protein sequence ID" value="ERG92306.1"/>
    <property type="molecule type" value="Genomic_DNA"/>
</dbReference>
<sequence>MSTVDLGLSFERWEPIYESILAAFGYDRTADQQARDILATVTDSSSSSSSSSHSFDQLKFSGETVAIVGAAPCLDETVENVADADRIIAASTAADTIRTAGYDVDLMVTDLDKNPATARALTHEGTPVAVHAHGDNIDAIRELVPTFTANAVFPTTQAAPTNRVNNPGGFTDGDRAAFLADALHAESLQFVGWNFDDKSVSTHKAAKLVWAERLLELLERRRGEKFALLDDRRESIDPIPIPTR</sequence>
<dbReference type="GO" id="GO:0016301">
    <property type="term" value="F:kinase activity"/>
    <property type="evidence" value="ECO:0007669"/>
    <property type="project" value="UniProtKB-KW"/>
</dbReference>
<dbReference type="GO" id="GO:0003848">
    <property type="term" value="F:2-amino-4-hydroxy-6-hydroxymethyldihydropteridine diphosphokinase activity"/>
    <property type="evidence" value="ECO:0007669"/>
    <property type="project" value="UniProtKB-UniRule"/>
</dbReference>
<comment type="cofactor">
    <cofactor evidence="1">
        <name>Mg(2+)</name>
        <dbReference type="ChEBI" id="CHEBI:18420"/>
    </cofactor>
</comment>
<dbReference type="GO" id="GO:0000287">
    <property type="term" value="F:magnesium ion binding"/>
    <property type="evidence" value="ECO:0007669"/>
    <property type="project" value="UniProtKB-UniRule"/>
</dbReference>
<evidence type="ECO:0000259" key="2">
    <source>
        <dbReference type="Pfam" id="PF01973"/>
    </source>
</evidence>
<gene>
    <name evidence="1" type="primary">mptE</name>
    <name evidence="3" type="ORF">J07HQW1_02342</name>
</gene>
<protein>
    <recommendedName>
        <fullName evidence="1">6-hydroxymethyl-7,8-dihydropterin pyrophosphokinase</fullName>
        <shortName evidence="1">HPPK</shortName>
        <ecNumber evidence="1">2.7.6.3</ecNumber>
    </recommendedName>
    <alternativeName>
        <fullName evidence="1">2-amino-4-hydroxy-6-hydroxymethyldihydropteridine pyrophosphokinase</fullName>
    </alternativeName>
    <alternativeName>
        <fullName evidence="1">6-hydroxymethyl-7,8-dihydropterin diphosphokinase</fullName>
        <shortName evidence="1">6-HMPDK</shortName>
    </alternativeName>
    <alternativeName>
        <fullName evidence="1">7,8-dihydro-6-hydroxymethylpterin diphosphokinase</fullName>
    </alternativeName>
    <alternativeName>
        <fullName evidence="1">7,8-dihydro-6-hydroxymethylpterin pyrophosphokinase</fullName>
        <shortName evidence="1">PPPK</shortName>
    </alternativeName>
</protein>
<dbReference type="HAMAP" id="MF_02131">
    <property type="entry name" value="HMPDK_arch"/>
    <property type="match status" value="1"/>
</dbReference>
<evidence type="ECO:0000313" key="3">
    <source>
        <dbReference type="EMBL" id="ERG92306.1"/>
    </source>
</evidence>
<feature type="domain" description="6-hydroxymethylpterin diphosphokinase MptE-like" evidence="2">
    <location>
        <begin position="54"/>
        <end position="197"/>
    </location>
</feature>
<comment type="function">
    <text evidence="1">Catalyzes the transfer of diphosphate from ATP to 6-hydroxymethyl-7,8-dihydropterin (6-HMD), leading to 6-hydroxymethyl-7,8-dihydropterin diphosphate (6-HMDP).</text>
</comment>
<dbReference type="GO" id="GO:0005524">
    <property type="term" value="F:ATP binding"/>
    <property type="evidence" value="ECO:0007669"/>
    <property type="project" value="UniProtKB-UniRule"/>
</dbReference>
<keyword evidence="1" id="KW-0547">Nucleotide-binding</keyword>
<keyword evidence="1" id="KW-0067">ATP-binding</keyword>
<reference evidence="3 4" key="1">
    <citation type="journal article" date="2013" name="PLoS ONE">
        <title>Assembly-driven community genomics of a hypersaline microbial ecosystem.</title>
        <authorList>
            <person name="Podell S."/>
            <person name="Ugalde J.A."/>
            <person name="Narasingarao P."/>
            <person name="Banfield J.F."/>
            <person name="Heidelberg K.B."/>
            <person name="Allen E.E."/>
        </authorList>
    </citation>
    <scope>NUCLEOTIDE SEQUENCE [LARGE SCALE GENOMIC DNA]</scope>
    <source>
        <strain evidence="4">J07HQW1</strain>
    </source>
</reference>
<keyword evidence="1" id="KW-0460">Magnesium</keyword>
<dbReference type="HOGENOM" id="CLU_093043_0_0_2"/>
<comment type="pathway">
    <text evidence="1">Cofactor biosynthesis; tetrahydrofolate biosynthesis; 2-amino-4-hydroxy-6-hydroxymethyl-7,8-dihydropteridine diphosphate from 7,8-dihydroneopterin triphosphate: step 4/4.</text>
</comment>
<keyword evidence="1" id="KW-0808">Transferase</keyword>
<organism evidence="3 4">
    <name type="scientific">Haloquadratum walsbyi J07HQW1</name>
    <dbReference type="NCBI Taxonomy" id="1238424"/>
    <lineage>
        <taxon>Archaea</taxon>
        <taxon>Methanobacteriati</taxon>
        <taxon>Methanobacteriota</taxon>
        <taxon>Stenosarchaea group</taxon>
        <taxon>Halobacteria</taxon>
        <taxon>Halobacteriales</taxon>
        <taxon>Haloferacaceae</taxon>
        <taxon>Haloquadratum</taxon>
    </lineage>
</organism>
<keyword evidence="1" id="KW-0289">Folate biosynthesis</keyword>
<proteinExistence type="inferred from homology"/>
<dbReference type="STRING" id="1238424.J07HQW1_02342"/>
<dbReference type="AlphaFoldDB" id="U1PJF1"/>
<evidence type="ECO:0000256" key="1">
    <source>
        <dbReference type="HAMAP-Rule" id="MF_02131"/>
    </source>
</evidence>
<dbReference type="GO" id="GO:0046656">
    <property type="term" value="P:folic acid biosynthetic process"/>
    <property type="evidence" value="ECO:0007669"/>
    <property type="project" value="UniProtKB-KW"/>
</dbReference>
<accession>U1PJF1</accession>
<comment type="similarity">
    <text evidence="1">Belongs to the archaeal 6-HMPDK family.</text>
</comment>
<name>U1PJF1_9EURY</name>
<dbReference type="EC" id="2.7.6.3" evidence="1"/>
<dbReference type="PANTHER" id="PTHR39648">
    <property type="entry name" value="6-HYDROXYMETHYL-7,8-DIHYDROPTERIN PYROPHOSPHOKINASE"/>
    <property type="match status" value="1"/>
</dbReference>
<comment type="catalytic activity">
    <reaction evidence="1">
        <text>6-hydroxymethyl-7,8-dihydropterin + ATP = (7,8-dihydropterin-6-yl)methyl diphosphate + AMP + H(+)</text>
        <dbReference type="Rhea" id="RHEA:11412"/>
        <dbReference type="ChEBI" id="CHEBI:15378"/>
        <dbReference type="ChEBI" id="CHEBI:30616"/>
        <dbReference type="ChEBI" id="CHEBI:44841"/>
        <dbReference type="ChEBI" id="CHEBI:72950"/>
        <dbReference type="ChEBI" id="CHEBI:456215"/>
        <dbReference type="EC" id="2.7.6.3"/>
    </reaction>
</comment>
<keyword evidence="1" id="KW-0418">Kinase</keyword>
<dbReference type="Proteomes" id="UP000030649">
    <property type="component" value="Unassembled WGS sequence"/>
</dbReference>
<evidence type="ECO:0000313" key="4">
    <source>
        <dbReference type="Proteomes" id="UP000030649"/>
    </source>
</evidence>
<dbReference type="UniPathway" id="UPA00077">
    <property type="reaction ID" value="UER00155"/>
</dbReference>
<dbReference type="InterPro" id="IPR027510">
    <property type="entry name" value="HMPDK_MptE"/>
</dbReference>
<dbReference type="InterPro" id="IPR002826">
    <property type="entry name" value="MptE-like"/>
</dbReference>
<dbReference type="GO" id="GO:0046654">
    <property type="term" value="P:tetrahydrofolate biosynthetic process"/>
    <property type="evidence" value="ECO:0007669"/>
    <property type="project" value="UniProtKB-UniRule"/>
</dbReference>
<dbReference type="PANTHER" id="PTHR39648:SF1">
    <property type="entry name" value="6-HYDROXYMETHYL-7,8-DIHYDROPTERIN PYROPHOSPHOKINASE"/>
    <property type="match status" value="1"/>
</dbReference>
<dbReference type="Pfam" id="PF01973">
    <property type="entry name" value="MptE-like"/>
    <property type="match status" value="1"/>
</dbReference>